<dbReference type="AlphaFoldDB" id="A0A4R0XJP9"/>
<keyword evidence="1" id="KW-0472">Membrane</keyword>
<organism evidence="2 3">
    <name type="scientific">Mycoplasma todarodis</name>
    <dbReference type="NCBI Taxonomy" id="1937191"/>
    <lineage>
        <taxon>Bacteria</taxon>
        <taxon>Bacillati</taxon>
        <taxon>Mycoplasmatota</taxon>
        <taxon>Mollicutes</taxon>
        <taxon>Mycoplasmataceae</taxon>
        <taxon>Mycoplasma</taxon>
    </lineage>
</organism>
<sequence>MKDMRKQNTTTDTKHDQMIVRALKINKITGLFASAKLIVWILFVFSTVNFPIFWFKIRFYLDSKSTPTGLWVLFAITSTILIALICQTIYFSYKHLITFSRIIKRFGKSEEELAIIAKHIKKPLLDNDQRTFIEWFALGKNKWWHYTPFLGITNWFGFGGGYAGHGEGMETALYIFIGRKEMLAIREEIKALKESKISADK</sequence>
<reference evidence="2 3" key="1">
    <citation type="submission" date="2018-02" db="EMBL/GenBank/DDBJ databases">
        <title>Mycoplasma marinum and Mycoplasma todarodis sp. nov., moderately halophilic and psychrotolerant mycoplasmas isolated from cephalopods.</title>
        <authorList>
            <person name="Viver T."/>
        </authorList>
    </citation>
    <scope>NUCLEOTIDE SEQUENCE [LARGE SCALE GENOMIC DNA]</scope>
    <source>
        <strain evidence="2 3">5H</strain>
    </source>
</reference>
<proteinExistence type="predicted"/>
<gene>
    <name evidence="2" type="ORF">C4B25_03335</name>
</gene>
<keyword evidence="3" id="KW-1185">Reference proteome</keyword>
<keyword evidence="1" id="KW-0812">Transmembrane</keyword>
<feature type="transmembrane region" description="Helical" evidence="1">
    <location>
        <begin position="37"/>
        <end position="57"/>
    </location>
</feature>
<evidence type="ECO:0000256" key="1">
    <source>
        <dbReference type="SAM" id="Phobius"/>
    </source>
</evidence>
<name>A0A4R0XJP9_9MOLU</name>
<keyword evidence="1" id="KW-1133">Transmembrane helix</keyword>
<protein>
    <submittedName>
        <fullName evidence="2">Uncharacterized protein</fullName>
    </submittedName>
</protein>
<dbReference type="Proteomes" id="UP000291072">
    <property type="component" value="Unassembled WGS sequence"/>
</dbReference>
<evidence type="ECO:0000313" key="2">
    <source>
        <dbReference type="EMBL" id="TCG10664.1"/>
    </source>
</evidence>
<evidence type="ECO:0000313" key="3">
    <source>
        <dbReference type="Proteomes" id="UP000291072"/>
    </source>
</evidence>
<comment type="caution">
    <text evidence="2">The sequence shown here is derived from an EMBL/GenBank/DDBJ whole genome shotgun (WGS) entry which is preliminary data.</text>
</comment>
<accession>A0A4R0XJP9</accession>
<dbReference type="EMBL" id="PSZP01000027">
    <property type="protein sequence ID" value="TCG10664.1"/>
    <property type="molecule type" value="Genomic_DNA"/>
</dbReference>
<feature type="transmembrane region" description="Helical" evidence="1">
    <location>
        <begin position="69"/>
        <end position="93"/>
    </location>
</feature>